<organism evidence="2 4">
    <name type="scientific">Didymodactylos carnosus</name>
    <dbReference type="NCBI Taxonomy" id="1234261"/>
    <lineage>
        <taxon>Eukaryota</taxon>
        <taxon>Metazoa</taxon>
        <taxon>Spiralia</taxon>
        <taxon>Gnathifera</taxon>
        <taxon>Rotifera</taxon>
        <taxon>Eurotatoria</taxon>
        <taxon>Bdelloidea</taxon>
        <taxon>Philodinida</taxon>
        <taxon>Philodinidae</taxon>
        <taxon>Didymodactylos</taxon>
    </lineage>
</organism>
<protein>
    <submittedName>
        <fullName evidence="2">Uncharacterized protein</fullName>
    </submittedName>
</protein>
<dbReference type="EMBL" id="CAJOBC010001726">
    <property type="protein sequence ID" value="CAF3695324.1"/>
    <property type="molecule type" value="Genomic_DNA"/>
</dbReference>
<evidence type="ECO:0000313" key="4">
    <source>
        <dbReference type="Proteomes" id="UP000663829"/>
    </source>
</evidence>
<comment type="caution">
    <text evidence="2">The sequence shown here is derived from an EMBL/GenBank/DDBJ whole genome shotgun (WGS) entry which is preliminary data.</text>
</comment>
<proteinExistence type="predicted"/>
<evidence type="ECO:0000256" key="1">
    <source>
        <dbReference type="SAM" id="MobiDB-lite"/>
    </source>
</evidence>
<dbReference type="Proteomes" id="UP000681722">
    <property type="component" value="Unassembled WGS sequence"/>
</dbReference>
<feature type="compositionally biased region" description="Polar residues" evidence="1">
    <location>
        <begin position="1"/>
        <end position="18"/>
    </location>
</feature>
<reference evidence="2" key="1">
    <citation type="submission" date="2021-02" db="EMBL/GenBank/DDBJ databases">
        <authorList>
            <person name="Nowell W R."/>
        </authorList>
    </citation>
    <scope>NUCLEOTIDE SEQUENCE</scope>
</reference>
<dbReference type="EMBL" id="CAJNOQ010001726">
    <property type="protein sequence ID" value="CAF0914955.1"/>
    <property type="molecule type" value="Genomic_DNA"/>
</dbReference>
<dbReference type="Proteomes" id="UP000663829">
    <property type="component" value="Unassembled WGS sequence"/>
</dbReference>
<dbReference type="AlphaFoldDB" id="A0A814AJ76"/>
<name>A0A814AJ76_9BILA</name>
<sequence length="143" mass="16270">MTSHDNIETNSTSFTNVTSKFESREESSDEEMSWPTPPPSEDLKETRTIQRTRVKQKIPRARNDEIWVYEKSIGIEQKTSLDYCLKTTMSSQGFINVREIGQEQNGQNIFNIPSHLCPNVCQSTCYSVRDGNGANMLDDENVG</sequence>
<gene>
    <name evidence="2" type="ORF">GPM918_LOCUS9345</name>
    <name evidence="3" type="ORF">SRO942_LOCUS9346</name>
</gene>
<keyword evidence="4" id="KW-1185">Reference proteome</keyword>
<accession>A0A814AJ76</accession>
<feature type="region of interest" description="Disordered" evidence="1">
    <location>
        <begin position="1"/>
        <end position="57"/>
    </location>
</feature>
<evidence type="ECO:0000313" key="2">
    <source>
        <dbReference type="EMBL" id="CAF0914955.1"/>
    </source>
</evidence>
<evidence type="ECO:0000313" key="3">
    <source>
        <dbReference type="EMBL" id="CAF3695324.1"/>
    </source>
</evidence>